<dbReference type="EMBL" id="JWZT01004955">
    <property type="protein sequence ID" value="KII62506.1"/>
    <property type="molecule type" value="Genomic_DNA"/>
</dbReference>
<evidence type="ECO:0008006" key="3">
    <source>
        <dbReference type="Google" id="ProtNLM"/>
    </source>
</evidence>
<reference evidence="1 2" key="1">
    <citation type="journal article" date="2014" name="Genome Biol. Evol.">
        <title>The genome of the myxosporean Thelohanellus kitauei shows adaptations to nutrient acquisition within its fish host.</title>
        <authorList>
            <person name="Yang Y."/>
            <person name="Xiong J."/>
            <person name="Zhou Z."/>
            <person name="Huo F."/>
            <person name="Miao W."/>
            <person name="Ran C."/>
            <person name="Liu Y."/>
            <person name="Zhang J."/>
            <person name="Feng J."/>
            <person name="Wang M."/>
            <person name="Wang M."/>
            <person name="Wang L."/>
            <person name="Yao B."/>
        </authorList>
    </citation>
    <scope>NUCLEOTIDE SEQUENCE [LARGE SCALE GENOMIC DNA]</scope>
    <source>
        <strain evidence="1">Wuqing</strain>
    </source>
</reference>
<gene>
    <name evidence="1" type="ORF">RF11_04778</name>
</gene>
<dbReference type="AlphaFoldDB" id="A0A0C2MLL4"/>
<keyword evidence="2" id="KW-1185">Reference proteome</keyword>
<dbReference type="Gene3D" id="4.10.60.10">
    <property type="entry name" value="Zinc finger, CCHC-type"/>
    <property type="match status" value="1"/>
</dbReference>
<dbReference type="OrthoDB" id="5973823at2759"/>
<sequence>MQGLDLESKDLDEVKKDLILNNIGSSHFKSILDHIGRRDLDTVHYNEVMEYMTRRYQRKINIFYERYKFGNRSRHHSESDMDFIAALKELSVNCDFGEATDERVRDRFVLQLNDQSIQQDLMRKFHTNDATLDEVLEEVLVLSTSTKAVSIMKNNTNNKGDSDEVVMKVSPDRASKKQSENRMSTTLPMVLDPKVSCVRCGRSKHKLGDRCPATNIECHLCKAKGHFAAVCIKFGKA</sequence>
<dbReference type="OMA" id="ATNIECH"/>
<dbReference type="InterPro" id="IPR050951">
    <property type="entry name" value="Retrovirus_Pol_polyprotein"/>
</dbReference>
<dbReference type="PANTHER" id="PTHR37984:SF9">
    <property type="entry name" value="INTEGRASE CATALYTIC DOMAIN-CONTAINING PROTEIN"/>
    <property type="match status" value="1"/>
</dbReference>
<accession>A0A0C2MLL4</accession>
<evidence type="ECO:0000313" key="1">
    <source>
        <dbReference type="EMBL" id="KII62506.1"/>
    </source>
</evidence>
<organism evidence="1 2">
    <name type="scientific">Thelohanellus kitauei</name>
    <name type="common">Myxosporean</name>
    <dbReference type="NCBI Taxonomy" id="669202"/>
    <lineage>
        <taxon>Eukaryota</taxon>
        <taxon>Metazoa</taxon>
        <taxon>Cnidaria</taxon>
        <taxon>Myxozoa</taxon>
        <taxon>Myxosporea</taxon>
        <taxon>Bivalvulida</taxon>
        <taxon>Platysporina</taxon>
        <taxon>Myxobolidae</taxon>
        <taxon>Thelohanellus</taxon>
    </lineage>
</organism>
<proteinExistence type="predicted"/>
<name>A0A0C2MLL4_THEKT</name>
<comment type="caution">
    <text evidence="1">The sequence shown here is derived from an EMBL/GenBank/DDBJ whole genome shotgun (WGS) entry which is preliminary data.</text>
</comment>
<protein>
    <recommendedName>
        <fullName evidence="3">CCHC-type domain-containing protein</fullName>
    </recommendedName>
</protein>
<evidence type="ECO:0000313" key="2">
    <source>
        <dbReference type="Proteomes" id="UP000031668"/>
    </source>
</evidence>
<dbReference type="Proteomes" id="UP000031668">
    <property type="component" value="Unassembled WGS sequence"/>
</dbReference>
<dbReference type="PANTHER" id="PTHR37984">
    <property type="entry name" value="PROTEIN CBG26694"/>
    <property type="match status" value="1"/>
</dbReference>